<comment type="caution">
    <text evidence="3">The sequence shown here is derived from an EMBL/GenBank/DDBJ whole genome shotgun (WGS) entry which is preliminary data.</text>
</comment>
<proteinExistence type="inferred from homology"/>
<reference evidence="3" key="1">
    <citation type="submission" date="2020-10" db="EMBL/GenBank/DDBJ databases">
        <title>Taxonomic study of unclassified bacteria belonging to the class Ktedonobacteria.</title>
        <authorList>
            <person name="Yabe S."/>
            <person name="Wang C.M."/>
            <person name="Zheng Y."/>
            <person name="Sakai Y."/>
            <person name="Cavaletti L."/>
            <person name="Monciardini P."/>
            <person name="Donadio S."/>
        </authorList>
    </citation>
    <scope>NUCLEOTIDE SEQUENCE</scope>
    <source>
        <strain evidence="3">SOSP1-1</strain>
    </source>
</reference>
<evidence type="ECO:0000256" key="1">
    <source>
        <dbReference type="ARBA" id="ARBA00006817"/>
    </source>
</evidence>
<keyword evidence="4" id="KW-1185">Reference proteome</keyword>
<dbReference type="Gene3D" id="3.30.530.20">
    <property type="match status" value="1"/>
</dbReference>
<dbReference type="AlphaFoldDB" id="A0A8J3I5X9"/>
<evidence type="ECO:0000313" key="3">
    <source>
        <dbReference type="EMBL" id="GHO48001.1"/>
    </source>
</evidence>
<sequence length="148" mass="16858">MTDMIEREISVQAPIATVWEVITKPEYISQWFGSQVELDLRQGGKGRLVWAEDFQAPLEVVDVDKPHHFSFFWVAPDEETKPTNQQTLIEFKLTENGAETKVSFAERGFEKLELTEAQKANLIANHTPGWVDFLSKLQNVAQNIPTKA</sequence>
<comment type="similarity">
    <text evidence="1">Belongs to the AHA1 family.</text>
</comment>
<dbReference type="InterPro" id="IPR013538">
    <property type="entry name" value="ASHA1/2-like_C"/>
</dbReference>
<gene>
    <name evidence="3" type="ORF">KSX_61640</name>
</gene>
<dbReference type="EMBL" id="BNJF01000003">
    <property type="protein sequence ID" value="GHO48001.1"/>
    <property type="molecule type" value="Genomic_DNA"/>
</dbReference>
<evidence type="ECO:0000313" key="4">
    <source>
        <dbReference type="Proteomes" id="UP000612362"/>
    </source>
</evidence>
<dbReference type="Proteomes" id="UP000612362">
    <property type="component" value="Unassembled WGS sequence"/>
</dbReference>
<dbReference type="InterPro" id="IPR023393">
    <property type="entry name" value="START-like_dom_sf"/>
</dbReference>
<dbReference type="Pfam" id="PF08327">
    <property type="entry name" value="AHSA1"/>
    <property type="match status" value="1"/>
</dbReference>
<evidence type="ECO:0000259" key="2">
    <source>
        <dbReference type="Pfam" id="PF08327"/>
    </source>
</evidence>
<dbReference type="SUPFAM" id="SSF55961">
    <property type="entry name" value="Bet v1-like"/>
    <property type="match status" value="1"/>
</dbReference>
<accession>A0A8J3I5X9</accession>
<organism evidence="3 4">
    <name type="scientific">Ktedonospora formicarum</name>
    <dbReference type="NCBI Taxonomy" id="2778364"/>
    <lineage>
        <taxon>Bacteria</taxon>
        <taxon>Bacillati</taxon>
        <taxon>Chloroflexota</taxon>
        <taxon>Ktedonobacteria</taxon>
        <taxon>Ktedonobacterales</taxon>
        <taxon>Ktedonobacteraceae</taxon>
        <taxon>Ktedonospora</taxon>
    </lineage>
</organism>
<feature type="domain" description="Activator of Hsp90 ATPase homologue 1/2-like C-terminal" evidence="2">
    <location>
        <begin position="13"/>
        <end position="140"/>
    </location>
</feature>
<dbReference type="RefSeq" id="WP_220197217.1">
    <property type="nucleotide sequence ID" value="NZ_BNJF01000003.1"/>
</dbReference>
<protein>
    <recommendedName>
        <fullName evidence="2">Activator of Hsp90 ATPase homologue 1/2-like C-terminal domain-containing protein</fullName>
    </recommendedName>
</protein>
<name>A0A8J3I5X9_9CHLR</name>